<dbReference type="AlphaFoldDB" id="A0A7J6A206"/>
<keyword evidence="2" id="KW-1185">Reference proteome</keyword>
<accession>A0A7J6A206</accession>
<name>A0A7J6A206_AMEME</name>
<proteinExistence type="predicted"/>
<sequence length="85" mass="9760">MSSCCALGGILEGWTLMGSFTTVLSFPFGDKSSYWGSLKSQSLPRLPRLMYLSHLLPHHFWKIFQLWHSVWLHLVQLNPIMNAVL</sequence>
<gene>
    <name evidence="1" type="ORF">AMELA_G00224750</name>
</gene>
<protein>
    <submittedName>
        <fullName evidence="1">Uncharacterized protein</fullName>
    </submittedName>
</protein>
<dbReference type="EMBL" id="JAAGNN010000020">
    <property type="protein sequence ID" value="KAF4075947.1"/>
    <property type="molecule type" value="Genomic_DNA"/>
</dbReference>
<organism evidence="1 2">
    <name type="scientific">Ameiurus melas</name>
    <name type="common">Black bullhead</name>
    <name type="synonym">Silurus melas</name>
    <dbReference type="NCBI Taxonomy" id="219545"/>
    <lineage>
        <taxon>Eukaryota</taxon>
        <taxon>Metazoa</taxon>
        <taxon>Chordata</taxon>
        <taxon>Craniata</taxon>
        <taxon>Vertebrata</taxon>
        <taxon>Euteleostomi</taxon>
        <taxon>Actinopterygii</taxon>
        <taxon>Neopterygii</taxon>
        <taxon>Teleostei</taxon>
        <taxon>Ostariophysi</taxon>
        <taxon>Siluriformes</taxon>
        <taxon>Ictaluridae</taxon>
        <taxon>Ameiurus</taxon>
    </lineage>
</organism>
<reference evidence="1 2" key="1">
    <citation type="submission" date="2020-02" db="EMBL/GenBank/DDBJ databases">
        <title>A chromosome-scale genome assembly of the black bullhead catfish (Ameiurus melas).</title>
        <authorList>
            <person name="Wen M."/>
            <person name="Zham M."/>
            <person name="Cabau C."/>
            <person name="Klopp C."/>
            <person name="Donnadieu C."/>
            <person name="Roques C."/>
            <person name="Bouchez O."/>
            <person name="Lampietro C."/>
            <person name="Jouanno E."/>
            <person name="Herpin A."/>
            <person name="Louis A."/>
            <person name="Berthelot C."/>
            <person name="Parey E."/>
            <person name="Roest-Crollius H."/>
            <person name="Braasch I."/>
            <person name="Postlethwait J."/>
            <person name="Robinson-Rechavi M."/>
            <person name="Echchiki A."/>
            <person name="Begum T."/>
            <person name="Montfort J."/>
            <person name="Schartl M."/>
            <person name="Bobe J."/>
            <person name="Guiguen Y."/>
        </authorList>
    </citation>
    <scope>NUCLEOTIDE SEQUENCE [LARGE SCALE GENOMIC DNA]</scope>
    <source>
        <strain evidence="1">M_S1</strain>
        <tissue evidence="1">Blood</tissue>
    </source>
</reference>
<comment type="caution">
    <text evidence="1">The sequence shown here is derived from an EMBL/GenBank/DDBJ whole genome shotgun (WGS) entry which is preliminary data.</text>
</comment>
<evidence type="ECO:0000313" key="2">
    <source>
        <dbReference type="Proteomes" id="UP000593565"/>
    </source>
</evidence>
<evidence type="ECO:0000313" key="1">
    <source>
        <dbReference type="EMBL" id="KAF4075947.1"/>
    </source>
</evidence>
<dbReference type="Proteomes" id="UP000593565">
    <property type="component" value="Unassembled WGS sequence"/>
</dbReference>